<dbReference type="Proteomes" id="UP001151760">
    <property type="component" value="Unassembled WGS sequence"/>
</dbReference>
<comment type="caution">
    <text evidence="1">The sequence shown here is derived from an EMBL/GenBank/DDBJ whole genome shotgun (WGS) entry which is preliminary data.</text>
</comment>
<evidence type="ECO:0000313" key="2">
    <source>
        <dbReference type="Proteomes" id="UP001151760"/>
    </source>
</evidence>
<dbReference type="EMBL" id="BQNB010013909">
    <property type="protein sequence ID" value="GJT21696.1"/>
    <property type="molecule type" value="Genomic_DNA"/>
</dbReference>
<name>A0ABQ5C3I0_9ASTR</name>
<accession>A0ABQ5C3I0</accession>
<protein>
    <submittedName>
        <fullName evidence="1">Uncharacterized protein</fullName>
    </submittedName>
</protein>
<gene>
    <name evidence="1" type="ORF">Tco_0891633</name>
</gene>
<keyword evidence="2" id="KW-1185">Reference proteome</keyword>
<reference evidence="1" key="2">
    <citation type="submission" date="2022-01" db="EMBL/GenBank/DDBJ databases">
        <authorList>
            <person name="Yamashiro T."/>
            <person name="Shiraishi A."/>
            <person name="Satake H."/>
            <person name="Nakayama K."/>
        </authorList>
    </citation>
    <scope>NUCLEOTIDE SEQUENCE</scope>
</reference>
<evidence type="ECO:0000313" key="1">
    <source>
        <dbReference type="EMBL" id="GJT21696.1"/>
    </source>
</evidence>
<proteinExistence type="predicted"/>
<sequence>MRKVQSFVPIDSELEVQRLKRAGQDVVEEPAKRQRIGEALGSVQEQTGEESKAEELSQEQLHQMMMVIPVEEVYVEALQKFNRDDLDKLWNLVKERFRTTEPTKDKARELWVELKRGHDIYILVEKDYPLTKALVTLMLCNKLRVDQYSDMAEELLKKIFILVERPRHLEEDCWELNVYTLSPAKPILNAAQDITNSTNHQWKSGWCSRHDHKRFELEDIDQDHDEGLFRVILPGGKNYARKRVVRSSQVKMDLVNGIYNPEKVLKMLDQVFRHKSVECTSVLHQSDGVGSQGGYLGSFGKLNGVSIALVARSGVIS</sequence>
<organism evidence="1 2">
    <name type="scientific">Tanacetum coccineum</name>
    <dbReference type="NCBI Taxonomy" id="301880"/>
    <lineage>
        <taxon>Eukaryota</taxon>
        <taxon>Viridiplantae</taxon>
        <taxon>Streptophyta</taxon>
        <taxon>Embryophyta</taxon>
        <taxon>Tracheophyta</taxon>
        <taxon>Spermatophyta</taxon>
        <taxon>Magnoliopsida</taxon>
        <taxon>eudicotyledons</taxon>
        <taxon>Gunneridae</taxon>
        <taxon>Pentapetalae</taxon>
        <taxon>asterids</taxon>
        <taxon>campanulids</taxon>
        <taxon>Asterales</taxon>
        <taxon>Asteraceae</taxon>
        <taxon>Asteroideae</taxon>
        <taxon>Anthemideae</taxon>
        <taxon>Anthemidinae</taxon>
        <taxon>Tanacetum</taxon>
    </lineage>
</organism>
<reference evidence="1" key="1">
    <citation type="journal article" date="2022" name="Int. J. Mol. Sci.">
        <title>Draft Genome of Tanacetum Coccineum: Genomic Comparison of Closely Related Tanacetum-Family Plants.</title>
        <authorList>
            <person name="Yamashiro T."/>
            <person name="Shiraishi A."/>
            <person name="Nakayama K."/>
            <person name="Satake H."/>
        </authorList>
    </citation>
    <scope>NUCLEOTIDE SEQUENCE</scope>
</reference>